<dbReference type="AlphaFoldDB" id="A6WBC6"/>
<reference evidence="3" key="1">
    <citation type="journal article" date="2008" name="PLoS ONE">
        <title>Survival in nuclear waste, extreme resistance, and potential applications gleaned from the genome sequence of Kineococcus radiotolerans SRS30216.</title>
        <authorList>
            <person name="Bagwell C.E."/>
            <person name="Bhat S."/>
            <person name="Hawkins G.M."/>
            <person name="Smith B.W."/>
            <person name="Biswas T."/>
            <person name="Hoover T.R."/>
            <person name="Saunders E."/>
            <person name="Han C.S."/>
            <person name="Tsodikov O.V."/>
            <person name="Shimkets L.J."/>
        </authorList>
    </citation>
    <scope>NUCLEOTIDE SEQUENCE [LARGE SCALE GENOMIC DNA]</scope>
    <source>
        <strain evidence="3">ATCC BAA-149 / DSM 14245 / SRS30216</strain>
    </source>
</reference>
<dbReference type="EMBL" id="CP000750">
    <property type="protein sequence ID" value="ABS04115.1"/>
    <property type="molecule type" value="Genomic_DNA"/>
</dbReference>
<gene>
    <name evidence="2" type="ordered locus">Krad_2643</name>
</gene>
<evidence type="ECO:0000313" key="2">
    <source>
        <dbReference type="EMBL" id="ABS04115.1"/>
    </source>
</evidence>
<dbReference type="STRING" id="266940.Krad_2643"/>
<evidence type="ECO:0000256" key="1">
    <source>
        <dbReference type="SAM" id="MobiDB-lite"/>
    </source>
</evidence>
<feature type="compositionally biased region" description="Pro residues" evidence="1">
    <location>
        <begin position="72"/>
        <end position="83"/>
    </location>
</feature>
<dbReference type="KEGG" id="kra:Krad_2643"/>
<dbReference type="Proteomes" id="UP000001116">
    <property type="component" value="Chromosome"/>
</dbReference>
<protein>
    <submittedName>
        <fullName evidence="2">Uncharacterized protein</fullName>
    </submittedName>
</protein>
<organism evidence="2 3">
    <name type="scientific">Kineococcus radiotolerans (strain ATCC BAA-149 / DSM 14245 / SRS30216)</name>
    <dbReference type="NCBI Taxonomy" id="266940"/>
    <lineage>
        <taxon>Bacteria</taxon>
        <taxon>Bacillati</taxon>
        <taxon>Actinomycetota</taxon>
        <taxon>Actinomycetes</taxon>
        <taxon>Kineosporiales</taxon>
        <taxon>Kineosporiaceae</taxon>
        <taxon>Kineococcus</taxon>
    </lineage>
</organism>
<keyword evidence="3" id="KW-1185">Reference proteome</keyword>
<sequence length="83" mass="8791">MNGTTSSPDIHDCIVLDVEEKAAWAYSHDAFHLISAEGRQAHDHGRVPADFARAVLVAGNRTEPTRASSPMSSPPPCAPEAAP</sequence>
<accession>A6WBC6</accession>
<feature type="region of interest" description="Disordered" evidence="1">
    <location>
        <begin position="60"/>
        <end position="83"/>
    </location>
</feature>
<proteinExistence type="predicted"/>
<name>A6WBC6_KINRD</name>
<dbReference type="HOGENOM" id="CLU_2538086_0_0_11"/>
<evidence type="ECO:0000313" key="3">
    <source>
        <dbReference type="Proteomes" id="UP000001116"/>
    </source>
</evidence>